<proteinExistence type="predicted"/>
<dbReference type="EMBL" id="LKAM01000001">
    <property type="protein sequence ID" value="KUM51204.1"/>
    <property type="molecule type" value="Genomic_DNA"/>
</dbReference>
<accession>A0A101M5E8</accession>
<name>A0A101M5E8_PICGL</name>
<geneLocation type="mitochondrion" evidence="1"/>
<organism evidence="1">
    <name type="scientific">Picea glauca</name>
    <name type="common">White spruce</name>
    <name type="synonym">Pinus glauca</name>
    <dbReference type="NCBI Taxonomy" id="3330"/>
    <lineage>
        <taxon>Eukaryota</taxon>
        <taxon>Viridiplantae</taxon>
        <taxon>Streptophyta</taxon>
        <taxon>Embryophyta</taxon>
        <taxon>Tracheophyta</taxon>
        <taxon>Spermatophyta</taxon>
        <taxon>Pinopsida</taxon>
        <taxon>Pinidae</taxon>
        <taxon>Conifers I</taxon>
        <taxon>Pinales</taxon>
        <taxon>Pinaceae</taxon>
        <taxon>Picea</taxon>
    </lineage>
</organism>
<reference evidence="1" key="1">
    <citation type="journal article" date="2015" name="Genome Biol. Evol.">
        <title>Organellar Genomes of White Spruce (Picea glauca): Assembly and Annotation.</title>
        <authorList>
            <person name="Jackman S.D."/>
            <person name="Warren R.L."/>
            <person name="Gibb E.A."/>
            <person name="Vandervalk B.P."/>
            <person name="Mohamadi H."/>
            <person name="Chu J."/>
            <person name="Raymond A."/>
            <person name="Pleasance S."/>
            <person name="Coope R."/>
            <person name="Wildung M.R."/>
            <person name="Ritland C.E."/>
            <person name="Bousquet J."/>
            <person name="Jones S.J."/>
            <person name="Bohlmann J."/>
            <person name="Birol I."/>
        </authorList>
    </citation>
    <scope>NUCLEOTIDE SEQUENCE [LARGE SCALE GENOMIC DNA]</scope>
    <source>
        <tissue evidence="1">Flushing bud</tissue>
    </source>
</reference>
<sequence length="60" mass="6485">MIRPGALYIHCAPVHLLCRGPKLGSTLPNKTRGVTGSLLFMISSVPIKVEGSYIAPIFYV</sequence>
<evidence type="ECO:0000313" key="1">
    <source>
        <dbReference type="EMBL" id="KUM51204.1"/>
    </source>
</evidence>
<comment type="caution">
    <text evidence="1">The sequence shown here is derived from an EMBL/GenBank/DDBJ whole genome shotgun (WGS) entry which is preliminary data.</text>
</comment>
<keyword evidence="1" id="KW-0496">Mitochondrion</keyword>
<protein>
    <submittedName>
        <fullName evidence="1">Uncharacterized protein</fullName>
    </submittedName>
</protein>
<dbReference type="AlphaFoldDB" id="A0A101M5E8"/>
<gene>
    <name evidence="1" type="ORF">ABT39_MTgene1050</name>
</gene>